<feature type="domain" description="Beta-ketoacyl synthase-like N-terminal" evidence="1">
    <location>
        <begin position="19"/>
        <end position="159"/>
    </location>
</feature>
<dbReference type="InterPro" id="IPR014030">
    <property type="entry name" value="Ketoacyl_synth_N"/>
</dbReference>
<dbReference type="Gene3D" id="3.40.47.10">
    <property type="match status" value="1"/>
</dbReference>
<dbReference type="EMBL" id="NPJF01000030">
    <property type="protein sequence ID" value="OYP55368.1"/>
    <property type="molecule type" value="Genomic_DNA"/>
</dbReference>
<dbReference type="Proteomes" id="UP000216189">
    <property type="component" value="Unassembled WGS sequence"/>
</dbReference>
<dbReference type="Pfam" id="PF13723">
    <property type="entry name" value="Ketoacyl-synt_2"/>
    <property type="match status" value="1"/>
</dbReference>
<name>A0ABX4EHE7_SEGBR</name>
<dbReference type="InterPro" id="IPR016039">
    <property type="entry name" value="Thiolase-like"/>
</dbReference>
<accession>A0ABX4EHE7</accession>
<reference evidence="2 3" key="1">
    <citation type="submission" date="2017-08" db="EMBL/GenBank/DDBJ databases">
        <title>Comparative genomics of non-oral Prevotella species.</title>
        <authorList>
            <person name="Accetto T."/>
            <person name="Nograsek B."/>
            <person name="Avgustin G."/>
        </authorList>
    </citation>
    <scope>NUCLEOTIDE SEQUENCE [LARGE SCALE GENOMIC DNA]</scope>
    <source>
        <strain evidence="2 3">TC1-1</strain>
    </source>
</reference>
<evidence type="ECO:0000313" key="3">
    <source>
        <dbReference type="Proteomes" id="UP000216189"/>
    </source>
</evidence>
<organism evidence="2 3">
    <name type="scientific">Segatella bryantii</name>
    <name type="common">Prevotella bryantii</name>
    <dbReference type="NCBI Taxonomy" id="77095"/>
    <lineage>
        <taxon>Bacteria</taxon>
        <taxon>Pseudomonadati</taxon>
        <taxon>Bacteroidota</taxon>
        <taxon>Bacteroidia</taxon>
        <taxon>Bacteroidales</taxon>
        <taxon>Prevotellaceae</taxon>
        <taxon>Segatella</taxon>
    </lineage>
</organism>
<sequence>MMNKVYIIAKTQAVTPEEYRQYIHPIKTRRYGRLVKRALATALKCIQESGIDQPDAIINGTALGSWEDSEKILDGMTAEGEDVSMPTHFMLCTHNTVASIIGIYTHNHGYNNTYSQGKVSLESAMLDAFLQLQMGKIKTALVCQNDELTPGLKDKIEKAGLHPANLVNDDAIAYMLSTEKGEHAIAEISDIIIHHTPHGDEAKIITIPCTNQ</sequence>
<keyword evidence="3" id="KW-1185">Reference proteome</keyword>
<comment type="caution">
    <text evidence="2">The sequence shown here is derived from an EMBL/GenBank/DDBJ whole genome shotgun (WGS) entry which is preliminary data.</text>
</comment>
<protein>
    <submittedName>
        <fullName evidence="2">3-oxoacyl-ACP synthase</fullName>
    </submittedName>
</protein>
<dbReference type="SUPFAM" id="SSF53901">
    <property type="entry name" value="Thiolase-like"/>
    <property type="match status" value="1"/>
</dbReference>
<evidence type="ECO:0000259" key="1">
    <source>
        <dbReference type="Pfam" id="PF13723"/>
    </source>
</evidence>
<gene>
    <name evidence="2" type="ORF">CIK91_07655</name>
</gene>
<proteinExistence type="predicted"/>
<evidence type="ECO:0000313" key="2">
    <source>
        <dbReference type="EMBL" id="OYP55368.1"/>
    </source>
</evidence>